<evidence type="ECO:0000313" key="1">
    <source>
        <dbReference type="EMBL" id="AGF93167.1"/>
    </source>
</evidence>
<accession>M1Q1N4</accession>
<feature type="non-terminal residue" evidence="1">
    <location>
        <position position="66"/>
    </location>
</feature>
<organism evidence="1">
    <name type="scientific">uncultured organism</name>
    <dbReference type="NCBI Taxonomy" id="155900"/>
    <lineage>
        <taxon>unclassified sequences</taxon>
        <taxon>environmental samples</taxon>
    </lineage>
</organism>
<proteinExistence type="predicted"/>
<protein>
    <submittedName>
        <fullName evidence="1">Secreted protein</fullName>
    </submittedName>
</protein>
<sequence>MFKDNRYRWIILAIGLTLVLLSLQTYTEENQQNIEELKPVLETYELILNRYYNLEGMEKEELIKGA</sequence>
<gene>
    <name evidence="1" type="ORF">FLSS-18_0032</name>
</gene>
<name>M1Q1N4_9ZZZZ</name>
<reference evidence="1" key="1">
    <citation type="journal article" date="2013" name="Syst. Appl. Microbiol.">
        <title>New insights into the archaeal diversity of a hypersaline microbial mat obtained by a metagenomic approach.</title>
        <authorList>
            <person name="Lopez-Lopez A."/>
            <person name="Richter M."/>
            <person name="Pena A."/>
            <person name="Tamames J."/>
            <person name="Rossello-Mora R."/>
        </authorList>
    </citation>
    <scope>NUCLEOTIDE SEQUENCE</scope>
</reference>
<dbReference type="AlphaFoldDB" id="M1Q1N4"/>
<dbReference type="EMBL" id="JX684083">
    <property type="protein sequence ID" value="AGF93167.1"/>
    <property type="molecule type" value="Genomic_DNA"/>
</dbReference>